<keyword evidence="4" id="KW-1185">Reference proteome</keyword>
<dbReference type="GeneTree" id="ENSGT00950000183299"/>
<dbReference type="InParanoid" id="H3B5J3"/>
<dbReference type="Ensembl" id="ENSLACT00000017290.1">
    <property type="protein sequence ID" value="ENSLACP00000017164.1"/>
    <property type="gene ID" value="ENSLACG00000015122.1"/>
</dbReference>
<protein>
    <recommendedName>
        <fullName evidence="2">C2H2-type domain-containing protein</fullName>
    </recommendedName>
</protein>
<organism evidence="3 4">
    <name type="scientific">Latimeria chalumnae</name>
    <name type="common">Coelacanth</name>
    <dbReference type="NCBI Taxonomy" id="7897"/>
    <lineage>
        <taxon>Eukaryota</taxon>
        <taxon>Metazoa</taxon>
        <taxon>Chordata</taxon>
        <taxon>Craniata</taxon>
        <taxon>Vertebrata</taxon>
        <taxon>Euteleostomi</taxon>
        <taxon>Coelacanthiformes</taxon>
        <taxon>Coelacanthidae</taxon>
        <taxon>Latimeria</taxon>
    </lineage>
</organism>
<reference evidence="3" key="2">
    <citation type="submission" date="2025-08" db="UniProtKB">
        <authorList>
            <consortium name="Ensembl"/>
        </authorList>
    </citation>
    <scope>IDENTIFICATION</scope>
</reference>
<dbReference type="Proteomes" id="UP000008672">
    <property type="component" value="Unassembled WGS sequence"/>
</dbReference>
<proteinExistence type="predicted"/>
<evidence type="ECO:0000313" key="3">
    <source>
        <dbReference type="Ensembl" id="ENSLACP00000017164.1"/>
    </source>
</evidence>
<keyword evidence="1" id="KW-0862">Zinc</keyword>
<reference evidence="3" key="3">
    <citation type="submission" date="2025-09" db="UniProtKB">
        <authorList>
            <consortium name="Ensembl"/>
        </authorList>
    </citation>
    <scope>IDENTIFICATION</scope>
</reference>
<dbReference type="GO" id="GO:0008270">
    <property type="term" value="F:zinc ion binding"/>
    <property type="evidence" value="ECO:0007669"/>
    <property type="project" value="UniProtKB-KW"/>
</dbReference>
<evidence type="ECO:0000256" key="1">
    <source>
        <dbReference type="PROSITE-ProRule" id="PRU00042"/>
    </source>
</evidence>
<dbReference type="AlphaFoldDB" id="H3B5J3"/>
<dbReference type="InterPro" id="IPR013087">
    <property type="entry name" value="Znf_C2H2_type"/>
</dbReference>
<name>H3B5J3_LATCH</name>
<dbReference type="EMBL" id="AFYH01082087">
    <property type="status" value="NOT_ANNOTATED_CDS"/>
    <property type="molecule type" value="Genomic_DNA"/>
</dbReference>
<dbReference type="PROSITE" id="PS50157">
    <property type="entry name" value="ZINC_FINGER_C2H2_2"/>
    <property type="match status" value="1"/>
</dbReference>
<accession>H3B5J3</accession>
<evidence type="ECO:0000313" key="4">
    <source>
        <dbReference type="Proteomes" id="UP000008672"/>
    </source>
</evidence>
<keyword evidence="1" id="KW-0863">Zinc-finger</keyword>
<dbReference type="HOGENOM" id="CLU_102580_0_0_1"/>
<dbReference type="OMA" id="RTANQNG"/>
<evidence type="ECO:0000259" key="2">
    <source>
        <dbReference type="PROSITE" id="PS50157"/>
    </source>
</evidence>
<feature type="domain" description="C2H2-type" evidence="2">
    <location>
        <begin position="138"/>
        <end position="158"/>
    </location>
</feature>
<keyword evidence="1" id="KW-0479">Metal-binding</keyword>
<sequence>KSTNGSNFIMDKEVLMWAELPGIQVILSERRMLWVGHIVRMHDDRLPKQILFGELAHLQAKHSRGGQQKRFKDQLKASLRACSVDPDIWQDVACDRLAWRGTIKAGTRNYEKAHLDDLHRKRQQRKDRTANQNGGVSYICTTCGKCYHSWIGLVSHLR</sequence>
<dbReference type="eggNOG" id="KOG1075">
    <property type="taxonomic scope" value="Eukaryota"/>
</dbReference>
<reference evidence="4" key="1">
    <citation type="submission" date="2011-08" db="EMBL/GenBank/DDBJ databases">
        <title>The draft genome of Latimeria chalumnae.</title>
        <authorList>
            <person name="Di Palma F."/>
            <person name="Alfoldi J."/>
            <person name="Johnson J."/>
            <person name="Berlin A."/>
            <person name="Gnerre S."/>
            <person name="Jaffe D."/>
            <person name="MacCallum I."/>
            <person name="Young S."/>
            <person name="Walker B.J."/>
            <person name="Lander E."/>
            <person name="Lindblad-Toh K."/>
        </authorList>
    </citation>
    <scope>NUCLEOTIDE SEQUENCE [LARGE SCALE GENOMIC DNA]</scope>
    <source>
        <strain evidence="4">Wild caught</strain>
    </source>
</reference>